<dbReference type="EMBL" id="KV425551">
    <property type="protein sequence ID" value="KZT30860.1"/>
    <property type="molecule type" value="Genomic_DNA"/>
</dbReference>
<dbReference type="InParanoid" id="A0A165W986"/>
<organism evidence="2 3">
    <name type="scientific">Neolentinus lepideus HHB14362 ss-1</name>
    <dbReference type="NCBI Taxonomy" id="1314782"/>
    <lineage>
        <taxon>Eukaryota</taxon>
        <taxon>Fungi</taxon>
        <taxon>Dikarya</taxon>
        <taxon>Basidiomycota</taxon>
        <taxon>Agaricomycotina</taxon>
        <taxon>Agaricomycetes</taxon>
        <taxon>Gloeophyllales</taxon>
        <taxon>Gloeophyllaceae</taxon>
        <taxon>Neolentinus</taxon>
    </lineage>
</organism>
<evidence type="ECO:0000313" key="2">
    <source>
        <dbReference type="EMBL" id="KZT30860.1"/>
    </source>
</evidence>
<proteinExistence type="predicted"/>
<dbReference type="STRING" id="1314782.A0A165W986"/>
<dbReference type="OrthoDB" id="5338195at2759"/>
<reference evidence="2 3" key="1">
    <citation type="journal article" date="2016" name="Mol. Biol. Evol.">
        <title>Comparative Genomics of Early-Diverging Mushroom-Forming Fungi Provides Insights into the Origins of Lignocellulose Decay Capabilities.</title>
        <authorList>
            <person name="Nagy L.G."/>
            <person name="Riley R."/>
            <person name="Tritt A."/>
            <person name="Adam C."/>
            <person name="Daum C."/>
            <person name="Floudas D."/>
            <person name="Sun H."/>
            <person name="Yadav J.S."/>
            <person name="Pangilinan J."/>
            <person name="Larsson K.H."/>
            <person name="Matsuura K."/>
            <person name="Barry K."/>
            <person name="Labutti K."/>
            <person name="Kuo R."/>
            <person name="Ohm R.A."/>
            <person name="Bhattacharya S.S."/>
            <person name="Shirouzu T."/>
            <person name="Yoshinaga Y."/>
            <person name="Martin F.M."/>
            <person name="Grigoriev I.V."/>
            <person name="Hibbett D.S."/>
        </authorList>
    </citation>
    <scope>NUCLEOTIDE SEQUENCE [LARGE SCALE GENOMIC DNA]</scope>
    <source>
        <strain evidence="2 3">HHB14362 ss-1</strain>
    </source>
</reference>
<sequence>MTRVLLPTGSAANWELSADGKSSELESIAGSFVVLQSLRQSRDQWLSSTFPKFSTKSRGSKPPEVVPPPHSITFHGRCDLEIGPHIFCDTAFFEVRYLSQLPVQQYGPPLNPGPSSAISSSSTQRASTPLISALASNVAVTPTLVSQVNTAAQTNPTLAHLVYLAASNRATPEQLKTLGLLIQSMATSPTTSNGLIPTISQQPSTTPAYDAVSSPHTIFSQEFDLVIEFKETHLEKAIFPRVPVVCKQLASRGESVPGYPDVCITTCMPFPNSGTKGPPQLVDLLLRKVSRNIWDLLCRWAGDEEKMRNSQRILDQTVPSERDFLGHRMPEGEWLKELRAAAMPEPPMKPLKPSHAENNKQRKRSTAKKPQYNQSTIDPPRSGITKNRASELKPQPPVAMPPKIRIACFACDQTDVPLLMGGRYCRQCIDAGRAPSEIPVVQRNSSSIYPNDAMTRVNESQPHRKPKTTLRTSTVPVASSPLAVNPPLVPENGSLDQ</sequence>
<gene>
    <name evidence="2" type="ORF">NEOLEDRAFT_1174225</name>
</gene>
<accession>A0A165W986</accession>
<name>A0A165W986_9AGAM</name>
<protein>
    <submittedName>
        <fullName evidence="2">Uncharacterized protein</fullName>
    </submittedName>
</protein>
<feature type="region of interest" description="Disordered" evidence="1">
    <location>
        <begin position="344"/>
        <end position="398"/>
    </location>
</feature>
<dbReference type="AlphaFoldDB" id="A0A165W986"/>
<evidence type="ECO:0000256" key="1">
    <source>
        <dbReference type="SAM" id="MobiDB-lite"/>
    </source>
</evidence>
<dbReference type="Proteomes" id="UP000076761">
    <property type="component" value="Unassembled WGS sequence"/>
</dbReference>
<evidence type="ECO:0000313" key="3">
    <source>
        <dbReference type="Proteomes" id="UP000076761"/>
    </source>
</evidence>
<keyword evidence="3" id="KW-1185">Reference proteome</keyword>
<feature type="region of interest" description="Disordered" evidence="1">
    <location>
        <begin position="457"/>
        <end position="497"/>
    </location>
</feature>